<feature type="transmembrane region" description="Helical" evidence="6">
    <location>
        <begin position="218"/>
        <end position="238"/>
    </location>
</feature>
<dbReference type="PATRIC" id="fig|476272.21.peg.2398"/>
<sequence length="247" mass="28719">MKKDYGMYQFQWKEKVRYLAEATVLCAGVNWLFYQNIWAFLPLPAIVFIYFRLRKQQKIREQQRELNYQFKDMLDSLNVTLQAGYSVENAISLCARELERLYGREADLTRELREMEDKLKLSVPVERLFMDLGSRSHSEDVENFAVVFQTAKRSGGDMRKILEKSAQMLGDKIEVKKEIEAVLTAKKSEQRLMSVMPFGIILYMSLTSPGFLEVLYGNLFGVAVMTGCLAVYLFAWWLGNRIVDIEV</sequence>
<comment type="subcellular location">
    <subcellularLocation>
        <location evidence="1">Cell membrane</location>
        <topology evidence="1">Multi-pass membrane protein</topology>
    </subcellularLocation>
</comment>
<evidence type="ECO:0000256" key="6">
    <source>
        <dbReference type="SAM" id="Phobius"/>
    </source>
</evidence>
<evidence type="ECO:0000313" key="9">
    <source>
        <dbReference type="Proteomes" id="UP000003100"/>
    </source>
</evidence>
<feature type="transmembrane region" description="Helical" evidence="6">
    <location>
        <begin position="192"/>
        <end position="212"/>
    </location>
</feature>
<evidence type="ECO:0000313" key="8">
    <source>
        <dbReference type="EMBL" id="EEG50033.1"/>
    </source>
</evidence>
<feature type="domain" description="Type II secretion system protein GspF" evidence="7">
    <location>
        <begin position="74"/>
        <end position="204"/>
    </location>
</feature>
<feature type="transmembrane region" description="Helical" evidence="6">
    <location>
        <begin position="31"/>
        <end position="51"/>
    </location>
</feature>
<evidence type="ECO:0000256" key="4">
    <source>
        <dbReference type="ARBA" id="ARBA00022989"/>
    </source>
</evidence>
<keyword evidence="2" id="KW-1003">Cell membrane</keyword>
<dbReference type="RefSeq" id="WP_005946827.1">
    <property type="nucleotide sequence ID" value="NZ_CP136423.1"/>
</dbReference>
<gene>
    <name evidence="8" type="ORF">RUMHYD_01052</name>
</gene>
<proteinExistence type="predicted"/>
<protein>
    <recommendedName>
        <fullName evidence="7">Type II secretion system protein GspF domain-containing protein</fullName>
    </recommendedName>
</protein>
<keyword evidence="5 6" id="KW-0472">Membrane</keyword>
<evidence type="ECO:0000256" key="2">
    <source>
        <dbReference type="ARBA" id="ARBA00022475"/>
    </source>
</evidence>
<dbReference type="InterPro" id="IPR018076">
    <property type="entry name" value="T2SS_GspF_dom"/>
</dbReference>
<evidence type="ECO:0000256" key="1">
    <source>
        <dbReference type="ARBA" id="ARBA00004651"/>
    </source>
</evidence>
<dbReference type="PANTHER" id="PTHR35007">
    <property type="entry name" value="INTEGRAL MEMBRANE PROTEIN-RELATED"/>
    <property type="match status" value="1"/>
</dbReference>
<evidence type="ECO:0000256" key="3">
    <source>
        <dbReference type="ARBA" id="ARBA00022692"/>
    </source>
</evidence>
<organism evidence="8 9">
    <name type="scientific">Blautia hydrogenotrophica (strain DSM 10507 / JCM 14656 / S5a33)</name>
    <name type="common">Ruminococcus hydrogenotrophicus</name>
    <dbReference type="NCBI Taxonomy" id="476272"/>
    <lineage>
        <taxon>Bacteria</taxon>
        <taxon>Bacillati</taxon>
        <taxon>Bacillota</taxon>
        <taxon>Clostridia</taxon>
        <taxon>Lachnospirales</taxon>
        <taxon>Lachnospiraceae</taxon>
        <taxon>Blautia</taxon>
    </lineage>
</organism>
<dbReference type="EMBL" id="ACBZ01000046">
    <property type="protein sequence ID" value="EEG50033.1"/>
    <property type="molecule type" value="Genomic_DNA"/>
</dbReference>
<evidence type="ECO:0000259" key="7">
    <source>
        <dbReference type="Pfam" id="PF00482"/>
    </source>
</evidence>
<dbReference type="GO" id="GO:0005886">
    <property type="term" value="C:plasma membrane"/>
    <property type="evidence" value="ECO:0007669"/>
    <property type="project" value="UniProtKB-SubCell"/>
</dbReference>
<reference evidence="8 9" key="1">
    <citation type="submission" date="2009-01" db="EMBL/GenBank/DDBJ databases">
        <authorList>
            <person name="Fulton L."/>
            <person name="Clifton S."/>
            <person name="Fulton B."/>
            <person name="Xu J."/>
            <person name="Minx P."/>
            <person name="Pepin K.H."/>
            <person name="Johnson M."/>
            <person name="Bhonagiri V."/>
            <person name="Nash W.E."/>
            <person name="Mardis E.R."/>
            <person name="Wilson R.K."/>
        </authorList>
    </citation>
    <scope>NUCLEOTIDE SEQUENCE [LARGE SCALE GENOMIC DNA]</scope>
    <source>
        <strain evidence="9">DSM 10507 / JCM 14656 / S5a33</strain>
    </source>
</reference>
<reference evidence="8 9" key="2">
    <citation type="submission" date="2009-02" db="EMBL/GenBank/DDBJ databases">
        <title>Draft genome sequence of Blautia hydrogenotrophica DSM 10507 (Ruminococcus hydrogenotrophicus DSM 10507).</title>
        <authorList>
            <person name="Sudarsanam P."/>
            <person name="Ley R."/>
            <person name="Guruge J."/>
            <person name="Turnbaugh P.J."/>
            <person name="Mahowald M."/>
            <person name="Liep D."/>
            <person name="Gordon J."/>
        </authorList>
    </citation>
    <scope>NUCLEOTIDE SEQUENCE [LARGE SCALE GENOMIC DNA]</scope>
    <source>
        <strain evidence="9">DSM 10507 / JCM 14656 / S5a33</strain>
    </source>
</reference>
<dbReference type="HOGENOM" id="CLU_079577_0_0_9"/>
<dbReference type="AlphaFoldDB" id="C0CJN2"/>
<dbReference type="eggNOG" id="COG4965">
    <property type="taxonomic scope" value="Bacteria"/>
</dbReference>
<comment type="caution">
    <text evidence="8">The sequence shown here is derived from an EMBL/GenBank/DDBJ whole genome shotgun (WGS) entry which is preliminary data.</text>
</comment>
<dbReference type="Pfam" id="PF00482">
    <property type="entry name" value="T2SSF"/>
    <property type="match status" value="1"/>
</dbReference>
<keyword evidence="3 6" id="KW-0812">Transmembrane</keyword>
<dbReference type="Proteomes" id="UP000003100">
    <property type="component" value="Unassembled WGS sequence"/>
</dbReference>
<keyword evidence="9" id="KW-1185">Reference proteome</keyword>
<dbReference type="PANTHER" id="PTHR35007:SF1">
    <property type="entry name" value="PILUS ASSEMBLY PROTEIN"/>
    <property type="match status" value="1"/>
</dbReference>
<accession>C0CJN2</accession>
<keyword evidence="4 6" id="KW-1133">Transmembrane helix</keyword>
<name>C0CJN2_BLAHS</name>
<dbReference type="GeneID" id="86820338"/>
<evidence type="ECO:0000256" key="5">
    <source>
        <dbReference type="ARBA" id="ARBA00023136"/>
    </source>
</evidence>